<dbReference type="InterPro" id="IPR005119">
    <property type="entry name" value="LysR_subst-bd"/>
</dbReference>
<dbReference type="PANTHER" id="PTHR30126:SF39">
    <property type="entry name" value="HTH-TYPE TRANSCRIPTIONAL REGULATOR CYSL"/>
    <property type="match status" value="1"/>
</dbReference>
<accession>A0A4P6EXU8</accession>
<comment type="similarity">
    <text evidence="1">Belongs to the LysR transcriptional regulatory family.</text>
</comment>
<dbReference type="SUPFAM" id="SSF46785">
    <property type="entry name" value="Winged helix' DNA-binding domain"/>
    <property type="match status" value="1"/>
</dbReference>
<gene>
    <name evidence="6" type="ORF">ET464_09350</name>
</gene>
<keyword evidence="4" id="KW-0804">Transcription</keyword>
<reference evidence="6 7" key="1">
    <citation type="submission" date="2019-01" db="EMBL/GenBank/DDBJ databases">
        <title>Genome sequencing of strain FW100M-2.</title>
        <authorList>
            <person name="Heo J."/>
            <person name="Kim S.-J."/>
            <person name="Kim J.-S."/>
            <person name="Hong S.-B."/>
            <person name="Kwon S.-W."/>
        </authorList>
    </citation>
    <scope>NUCLEOTIDE SEQUENCE [LARGE SCALE GENOMIC DNA]</scope>
    <source>
        <strain evidence="6 7">FW100M-2</strain>
    </source>
</reference>
<dbReference type="AlphaFoldDB" id="A0A4P6EXU8"/>
<proteinExistence type="inferred from homology"/>
<dbReference type="Gene3D" id="1.10.10.10">
    <property type="entry name" value="Winged helix-like DNA-binding domain superfamily/Winged helix DNA-binding domain"/>
    <property type="match status" value="1"/>
</dbReference>
<dbReference type="GO" id="GO:0003700">
    <property type="term" value="F:DNA-binding transcription factor activity"/>
    <property type="evidence" value="ECO:0007669"/>
    <property type="project" value="InterPro"/>
</dbReference>
<dbReference type="Gene3D" id="3.40.190.10">
    <property type="entry name" value="Periplasmic binding protein-like II"/>
    <property type="match status" value="2"/>
</dbReference>
<dbReference type="Pfam" id="PF00126">
    <property type="entry name" value="HTH_1"/>
    <property type="match status" value="1"/>
</dbReference>
<name>A0A4P6EXU8_9BACL</name>
<evidence type="ECO:0000313" key="6">
    <source>
        <dbReference type="EMBL" id="QAY66579.1"/>
    </source>
</evidence>
<organism evidence="6 7">
    <name type="scientific">Paenibacillus protaetiae</name>
    <dbReference type="NCBI Taxonomy" id="2509456"/>
    <lineage>
        <taxon>Bacteria</taxon>
        <taxon>Bacillati</taxon>
        <taxon>Bacillota</taxon>
        <taxon>Bacilli</taxon>
        <taxon>Bacillales</taxon>
        <taxon>Paenibacillaceae</taxon>
        <taxon>Paenibacillus</taxon>
    </lineage>
</organism>
<evidence type="ECO:0000256" key="4">
    <source>
        <dbReference type="ARBA" id="ARBA00023163"/>
    </source>
</evidence>
<dbReference type="OrthoDB" id="9785745at2"/>
<evidence type="ECO:0000256" key="3">
    <source>
        <dbReference type="ARBA" id="ARBA00023125"/>
    </source>
</evidence>
<dbReference type="PROSITE" id="PS50931">
    <property type="entry name" value="HTH_LYSR"/>
    <property type="match status" value="1"/>
</dbReference>
<dbReference type="CDD" id="cd05466">
    <property type="entry name" value="PBP2_LTTR_substrate"/>
    <property type="match status" value="1"/>
</dbReference>
<evidence type="ECO:0000313" key="7">
    <source>
        <dbReference type="Proteomes" id="UP000293568"/>
    </source>
</evidence>
<dbReference type="SUPFAM" id="SSF53850">
    <property type="entry name" value="Periplasmic binding protein-like II"/>
    <property type="match status" value="1"/>
</dbReference>
<keyword evidence="3" id="KW-0238">DNA-binding</keyword>
<dbReference type="PANTHER" id="PTHR30126">
    <property type="entry name" value="HTH-TYPE TRANSCRIPTIONAL REGULATOR"/>
    <property type="match status" value="1"/>
</dbReference>
<dbReference type="InterPro" id="IPR036390">
    <property type="entry name" value="WH_DNA-bd_sf"/>
</dbReference>
<sequence length="292" mass="32462">MTILKIRLIVLIERLKKVTAVAQELGMKQPTVSFHMKKMEEEWGVPLFESKTGKVLLTEAGRMLHHYAQQIDKIYTEAESRMLQLRDGGSQTVKIGCTALTSALVLTSRWFKENQALQKFVNQFVTDSSERLAARLEDGELDLVVTAEPPADARFQKELLKESPLQVWLAHDHPFARMNELTIIQLRNMKYAALDEPAIGRQLLARDAVDYAELPAGILVSQPFLVGQAVQGGGVFSIMPSMLDSPLSGPDNEKLAGIPLAGKPAVLQIYAVWPKAHWNPKLLMQVAQSLAV</sequence>
<dbReference type="InterPro" id="IPR036388">
    <property type="entry name" value="WH-like_DNA-bd_sf"/>
</dbReference>
<keyword evidence="2" id="KW-0805">Transcription regulation</keyword>
<feature type="domain" description="HTH lysR-type" evidence="5">
    <location>
        <begin position="1"/>
        <end position="58"/>
    </location>
</feature>
<evidence type="ECO:0000256" key="2">
    <source>
        <dbReference type="ARBA" id="ARBA00023015"/>
    </source>
</evidence>
<dbReference type="RefSeq" id="WP_129440296.1">
    <property type="nucleotide sequence ID" value="NZ_CP035492.1"/>
</dbReference>
<dbReference type="InterPro" id="IPR000847">
    <property type="entry name" value="LysR_HTH_N"/>
</dbReference>
<dbReference type="Pfam" id="PF03466">
    <property type="entry name" value="LysR_substrate"/>
    <property type="match status" value="1"/>
</dbReference>
<dbReference type="Proteomes" id="UP000293568">
    <property type="component" value="Chromosome"/>
</dbReference>
<dbReference type="GO" id="GO:0000976">
    <property type="term" value="F:transcription cis-regulatory region binding"/>
    <property type="evidence" value="ECO:0007669"/>
    <property type="project" value="TreeGrafter"/>
</dbReference>
<evidence type="ECO:0000256" key="1">
    <source>
        <dbReference type="ARBA" id="ARBA00009437"/>
    </source>
</evidence>
<protein>
    <submittedName>
        <fullName evidence="6">LysR family transcriptional regulator</fullName>
    </submittedName>
</protein>
<dbReference type="EMBL" id="CP035492">
    <property type="protein sequence ID" value="QAY66579.1"/>
    <property type="molecule type" value="Genomic_DNA"/>
</dbReference>
<keyword evidence="7" id="KW-1185">Reference proteome</keyword>
<evidence type="ECO:0000259" key="5">
    <source>
        <dbReference type="PROSITE" id="PS50931"/>
    </source>
</evidence>
<dbReference type="KEGG" id="pprt:ET464_09350"/>